<keyword evidence="1" id="KW-1133">Transmembrane helix</keyword>
<protein>
    <submittedName>
        <fullName evidence="2">Uncharacterized protein</fullName>
    </submittedName>
</protein>
<dbReference type="AlphaFoldDB" id="A0A6A6FY78"/>
<accession>A0A6A6FY78</accession>
<sequence length="89" mass="10104">MEDLKTALDDSYCIYPDVVLISKHWTILLTRDSGVMALYCRNVAHGGKKGRRNEACRSPRSRMKLFLCLTAILCSFPQLVSFKTMSTDD</sequence>
<keyword evidence="3" id="KW-1185">Reference proteome</keyword>
<evidence type="ECO:0000313" key="3">
    <source>
        <dbReference type="Proteomes" id="UP000799538"/>
    </source>
</evidence>
<reference evidence="3" key="1">
    <citation type="journal article" date="2020" name="Stud. Mycol.">
        <title>101 Dothideomycetes genomes: A test case for predicting lifestyles and emergence of pathogens.</title>
        <authorList>
            <person name="Haridas S."/>
            <person name="Albert R."/>
            <person name="Binder M."/>
            <person name="Bloem J."/>
            <person name="LaButti K."/>
            <person name="Salamov A."/>
            <person name="Andreopoulos B."/>
            <person name="Baker S."/>
            <person name="Barry K."/>
            <person name="Bills G."/>
            <person name="Bluhm B."/>
            <person name="Cannon C."/>
            <person name="Castanera R."/>
            <person name="Culley D."/>
            <person name="Daum C."/>
            <person name="Ezra D."/>
            <person name="Gonzalez J."/>
            <person name="Henrissat B."/>
            <person name="Kuo A."/>
            <person name="Liang C."/>
            <person name="Lipzen A."/>
            <person name="Lutzoni F."/>
            <person name="Magnuson J."/>
            <person name="Mondo S."/>
            <person name="Nolan M."/>
            <person name="Ohm R."/>
            <person name="Pangilinan J."/>
            <person name="Park H.-J."/>
            <person name="Ramirez L."/>
            <person name="Alfaro M."/>
            <person name="Sun H."/>
            <person name="Tritt A."/>
            <person name="Yoshinaga Y."/>
            <person name="Zwiers L.-H."/>
            <person name="Turgeon B."/>
            <person name="Goodwin S."/>
            <person name="Spatafora J."/>
            <person name="Crous P."/>
            <person name="Grigoriev I."/>
        </authorList>
    </citation>
    <scope>NUCLEOTIDE SEQUENCE [LARGE SCALE GENOMIC DNA]</scope>
    <source>
        <strain evidence="3">CECT 20119</strain>
    </source>
</reference>
<keyword evidence="1" id="KW-0812">Transmembrane</keyword>
<proteinExistence type="predicted"/>
<feature type="transmembrane region" description="Helical" evidence="1">
    <location>
        <begin position="65"/>
        <end position="82"/>
    </location>
</feature>
<organism evidence="2 3">
    <name type="scientific">Elsinoe ampelina</name>
    <dbReference type="NCBI Taxonomy" id="302913"/>
    <lineage>
        <taxon>Eukaryota</taxon>
        <taxon>Fungi</taxon>
        <taxon>Dikarya</taxon>
        <taxon>Ascomycota</taxon>
        <taxon>Pezizomycotina</taxon>
        <taxon>Dothideomycetes</taxon>
        <taxon>Dothideomycetidae</taxon>
        <taxon>Myriangiales</taxon>
        <taxon>Elsinoaceae</taxon>
        <taxon>Elsinoe</taxon>
    </lineage>
</organism>
<dbReference type="EMBL" id="ML992558">
    <property type="protein sequence ID" value="KAF2218284.1"/>
    <property type="molecule type" value="Genomic_DNA"/>
</dbReference>
<dbReference type="Proteomes" id="UP000799538">
    <property type="component" value="Unassembled WGS sequence"/>
</dbReference>
<gene>
    <name evidence="2" type="ORF">BDZ85DRAFT_106418</name>
</gene>
<evidence type="ECO:0000313" key="2">
    <source>
        <dbReference type="EMBL" id="KAF2218284.1"/>
    </source>
</evidence>
<name>A0A6A6FY78_9PEZI</name>
<keyword evidence="1" id="KW-0472">Membrane</keyword>
<evidence type="ECO:0000256" key="1">
    <source>
        <dbReference type="SAM" id="Phobius"/>
    </source>
</evidence>